<keyword evidence="2" id="KW-0732">Signal</keyword>
<organism evidence="4">
    <name type="scientific">Homalodisca liturata</name>
    <dbReference type="NCBI Taxonomy" id="320908"/>
    <lineage>
        <taxon>Eukaryota</taxon>
        <taxon>Metazoa</taxon>
        <taxon>Ecdysozoa</taxon>
        <taxon>Arthropoda</taxon>
        <taxon>Hexapoda</taxon>
        <taxon>Insecta</taxon>
        <taxon>Pterygota</taxon>
        <taxon>Neoptera</taxon>
        <taxon>Paraneoptera</taxon>
        <taxon>Hemiptera</taxon>
        <taxon>Auchenorrhyncha</taxon>
        <taxon>Membracoidea</taxon>
        <taxon>Cicadellidae</taxon>
        <taxon>Cicadellinae</taxon>
        <taxon>Proconiini</taxon>
        <taxon>Homalodisca</taxon>
    </lineage>
</organism>
<accession>A0A1B6I348</accession>
<dbReference type="InterPro" id="IPR019819">
    <property type="entry name" value="Carboxylesterase_B_CS"/>
</dbReference>
<keyword evidence="1" id="KW-0325">Glycoprotein</keyword>
<evidence type="ECO:0000259" key="3">
    <source>
        <dbReference type="Pfam" id="PF00135"/>
    </source>
</evidence>
<dbReference type="AlphaFoldDB" id="A0A1B6I348"/>
<dbReference type="Pfam" id="PF00135">
    <property type="entry name" value="COesterase"/>
    <property type="match status" value="1"/>
</dbReference>
<dbReference type="InterPro" id="IPR029058">
    <property type="entry name" value="AB_hydrolase_fold"/>
</dbReference>
<reference evidence="4" key="1">
    <citation type="submission" date="2015-11" db="EMBL/GenBank/DDBJ databases">
        <title>De novo transcriptome assembly of four potential Pierce s Disease insect vectors from Arizona vineyards.</title>
        <authorList>
            <person name="Tassone E.E."/>
        </authorList>
    </citation>
    <scope>NUCLEOTIDE SEQUENCE</scope>
</reference>
<feature type="signal peptide" evidence="2">
    <location>
        <begin position="1"/>
        <end position="18"/>
    </location>
</feature>
<dbReference type="Gene3D" id="3.40.50.1820">
    <property type="entry name" value="alpha/beta hydrolase"/>
    <property type="match status" value="1"/>
</dbReference>
<feature type="chain" id="PRO_5008584746" description="Carboxylesterase type B domain-containing protein" evidence="2">
    <location>
        <begin position="19"/>
        <end position="226"/>
    </location>
</feature>
<sequence>MSVLLLVLLSLVSRSCSAGPSVSTGLGELEGVEDVTVEGKKIYAFLGVPYAKPPVGKNKFEEPRPAQRWVGSWPATQLPPECLQHMLNYDLPDLDLIVGDEDCLYLNIYTPTVVNSTLLPAMEEDEDGEQRGVDDSRGVNVEVEAVLVTHDEVEVGEVVVQHVLETLRRELGGGPGSHPPLCRPRLFELVLADRRLRVRHSQECVDLLPLYGDILDTLQLPEPGRH</sequence>
<dbReference type="InterPro" id="IPR050309">
    <property type="entry name" value="Type-B_Carboxylest/Lipase"/>
</dbReference>
<evidence type="ECO:0000256" key="2">
    <source>
        <dbReference type="SAM" id="SignalP"/>
    </source>
</evidence>
<feature type="domain" description="Carboxylesterase type B" evidence="3">
    <location>
        <begin position="20"/>
        <end position="120"/>
    </location>
</feature>
<dbReference type="PANTHER" id="PTHR11559">
    <property type="entry name" value="CARBOXYLESTERASE"/>
    <property type="match status" value="1"/>
</dbReference>
<proteinExistence type="predicted"/>
<dbReference type="SUPFAM" id="SSF53474">
    <property type="entry name" value="alpha/beta-Hydrolases"/>
    <property type="match status" value="1"/>
</dbReference>
<evidence type="ECO:0000256" key="1">
    <source>
        <dbReference type="ARBA" id="ARBA00023180"/>
    </source>
</evidence>
<name>A0A1B6I348_9HEMI</name>
<dbReference type="PROSITE" id="PS00941">
    <property type="entry name" value="CARBOXYLESTERASE_B_2"/>
    <property type="match status" value="1"/>
</dbReference>
<evidence type="ECO:0000313" key="4">
    <source>
        <dbReference type="EMBL" id="JAS81351.1"/>
    </source>
</evidence>
<dbReference type="EMBL" id="GECU01026355">
    <property type="protein sequence ID" value="JAS81351.1"/>
    <property type="molecule type" value="Transcribed_RNA"/>
</dbReference>
<dbReference type="InterPro" id="IPR002018">
    <property type="entry name" value="CarbesteraseB"/>
</dbReference>
<gene>
    <name evidence="4" type="ORF">g.48903</name>
</gene>
<protein>
    <recommendedName>
        <fullName evidence="3">Carboxylesterase type B domain-containing protein</fullName>
    </recommendedName>
</protein>